<dbReference type="PANTHER" id="PTHR14969:SF13">
    <property type="entry name" value="AT30094P"/>
    <property type="match status" value="1"/>
</dbReference>
<sequence length="217" mass="24200">MNLKLVFTQSFIISLVCATGFAVIAILVGEQNIAWFDNRLISLIQGQENVVLTPIMKFFTFIGSGLPITIITIIIMVVLYSVLKFRWELLFFVGVIAGSALLNVVLKLIFHRARPTIHRIVEANGYSFPSGHSMAAFTLYGVLCFLLWKHARGAFTRFLLIIIGSIMILAIGVSRIYLGVHYPSDVVGGYLASGTWLAVSIWIYQRMLDKRSAKVRG</sequence>
<dbReference type="InterPro" id="IPR036938">
    <property type="entry name" value="PAP2/HPO_sf"/>
</dbReference>
<feature type="transmembrane region" description="Helical" evidence="1">
    <location>
        <begin position="58"/>
        <end position="82"/>
    </location>
</feature>
<dbReference type="SMART" id="SM00014">
    <property type="entry name" value="acidPPc"/>
    <property type="match status" value="1"/>
</dbReference>
<dbReference type="PANTHER" id="PTHR14969">
    <property type="entry name" value="SPHINGOSINE-1-PHOSPHATE PHOSPHOHYDROLASE"/>
    <property type="match status" value="1"/>
</dbReference>
<reference evidence="3 4" key="1">
    <citation type="submission" date="2017-01" db="EMBL/GenBank/DDBJ databases">
        <authorList>
            <person name="Varghese N."/>
            <person name="Submissions S."/>
        </authorList>
    </citation>
    <scope>NUCLEOTIDE SEQUENCE [LARGE SCALE GENOMIC DNA]</scope>
    <source>
        <strain evidence="3 4">ATCC 23464</strain>
    </source>
</reference>
<dbReference type="Gene3D" id="1.20.144.10">
    <property type="entry name" value="Phosphatidic acid phosphatase type 2/haloperoxidase"/>
    <property type="match status" value="2"/>
</dbReference>
<comment type="caution">
    <text evidence="3">The sequence shown here is derived from an EMBL/GenBank/DDBJ whole genome shotgun (WGS) entry which is preliminary data.</text>
</comment>
<dbReference type="Proteomes" id="UP000186666">
    <property type="component" value="Unassembled WGS sequence"/>
</dbReference>
<accession>A0ABY1JPN8</accession>
<dbReference type="RefSeq" id="WP_068581654.1">
    <property type="nucleotide sequence ID" value="NZ_FTNK01000002.1"/>
</dbReference>
<feature type="domain" description="Phosphatidic acid phosphatase type 2/haloperoxidase" evidence="2">
    <location>
        <begin position="89"/>
        <end position="201"/>
    </location>
</feature>
<evidence type="ECO:0000259" key="2">
    <source>
        <dbReference type="SMART" id="SM00014"/>
    </source>
</evidence>
<feature type="transmembrane region" description="Helical" evidence="1">
    <location>
        <begin position="89"/>
        <end position="110"/>
    </location>
</feature>
<keyword evidence="1" id="KW-0812">Transmembrane</keyword>
<name>A0ABY1JPN8_9BACL</name>
<evidence type="ECO:0000256" key="1">
    <source>
        <dbReference type="SAM" id="Phobius"/>
    </source>
</evidence>
<protein>
    <submittedName>
        <fullName evidence="3">Undecaprenyl-diphosphatase</fullName>
    </submittedName>
</protein>
<keyword evidence="4" id="KW-1185">Reference proteome</keyword>
<gene>
    <name evidence="3" type="ORF">SAMN05421578_102510</name>
</gene>
<keyword evidence="1" id="KW-1133">Transmembrane helix</keyword>
<evidence type="ECO:0000313" key="3">
    <source>
        <dbReference type="EMBL" id="SIQ54734.1"/>
    </source>
</evidence>
<dbReference type="InterPro" id="IPR000326">
    <property type="entry name" value="PAP2/HPO"/>
</dbReference>
<dbReference type="CDD" id="cd03392">
    <property type="entry name" value="PAP2_like_2"/>
    <property type="match status" value="1"/>
</dbReference>
<organism evidence="3 4">
    <name type="scientific">Paenibacillus macquariensis</name>
    <dbReference type="NCBI Taxonomy" id="948756"/>
    <lineage>
        <taxon>Bacteria</taxon>
        <taxon>Bacillati</taxon>
        <taxon>Bacillota</taxon>
        <taxon>Bacilli</taxon>
        <taxon>Bacillales</taxon>
        <taxon>Paenibacillaceae</taxon>
        <taxon>Paenibacillus</taxon>
    </lineage>
</organism>
<evidence type="ECO:0000313" key="4">
    <source>
        <dbReference type="Proteomes" id="UP000186666"/>
    </source>
</evidence>
<feature type="transmembrane region" description="Helical" evidence="1">
    <location>
        <begin position="12"/>
        <end position="29"/>
    </location>
</feature>
<dbReference type="SUPFAM" id="SSF48317">
    <property type="entry name" value="Acid phosphatase/Vanadium-dependent haloperoxidase"/>
    <property type="match status" value="1"/>
</dbReference>
<feature type="transmembrane region" description="Helical" evidence="1">
    <location>
        <begin position="160"/>
        <end position="180"/>
    </location>
</feature>
<dbReference type="EMBL" id="FTNK01000002">
    <property type="protein sequence ID" value="SIQ54734.1"/>
    <property type="molecule type" value="Genomic_DNA"/>
</dbReference>
<feature type="transmembrane region" description="Helical" evidence="1">
    <location>
        <begin position="186"/>
        <end position="204"/>
    </location>
</feature>
<dbReference type="Pfam" id="PF01569">
    <property type="entry name" value="PAP2"/>
    <property type="match status" value="1"/>
</dbReference>
<feature type="transmembrane region" description="Helical" evidence="1">
    <location>
        <begin position="130"/>
        <end position="148"/>
    </location>
</feature>
<keyword evidence="1" id="KW-0472">Membrane</keyword>
<proteinExistence type="predicted"/>